<dbReference type="InterPro" id="IPR018114">
    <property type="entry name" value="TRYPSIN_HIS"/>
</dbReference>
<dbReference type="GO" id="GO:0006508">
    <property type="term" value="P:proteolysis"/>
    <property type="evidence" value="ECO:0007669"/>
    <property type="project" value="InterPro"/>
</dbReference>
<proteinExistence type="predicted"/>
<dbReference type="InterPro" id="IPR001254">
    <property type="entry name" value="Trypsin_dom"/>
</dbReference>
<sequence>MWSLLLFVIVLSFSNFVHSFSTVLYEACGSSPSMNLKGCNLRSNRITNGVAAEIGEIPWQISLAVRYLGTTSGASCGGSIISSNSILTAAHCFDAHTIGNVQYNYDIKMSSVRIYSLTTNRLY</sequence>
<dbReference type="EMBL" id="HACA01031878">
    <property type="protein sequence ID" value="CDW49239.1"/>
    <property type="molecule type" value="Transcribed_RNA"/>
</dbReference>
<dbReference type="PROSITE" id="PS00134">
    <property type="entry name" value="TRYPSIN_HIS"/>
    <property type="match status" value="1"/>
</dbReference>
<reference evidence="4" key="1">
    <citation type="submission" date="2014-05" db="EMBL/GenBank/DDBJ databases">
        <authorList>
            <person name="Chronopoulou M."/>
        </authorList>
    </citation>
    <scope>NUCLEOTIDE SEQUENCE</scope>
    <source>
        <tissue evidence="4">Whole organism</tissue>
    </source>
</reference>
<evidence type="ECO:0000259" key="3">
    <source>
        <dbReference type="Pfam" id="PF00089"/>
    </source>
</evidence>
<evidence type="ECO:0000256" key="1">
    <source>
        <dbReference type="ARBA" id="ARBA00023157"/>
    </source>
</evidence>
<dbReference type="InterPro" id="IPR009003">
    <property type="entry name" value="Peptidase_S1_PA"/>
</dbReference>
<dbReference type="Gene3D" id="2.40.10.10">
    <property type="entry name" value="Trypsin-like serine proteases"/>
    <property type="match status" value="1"/>
</dbReference>
<feature type="chain" id="PRO_5005489542" description="Peptidase S1 domain-containing protein" evidence="2">
    <location>
        <begin position="20"/>
        <end position="123"/>
    </location>
</feature>
<dbReference type="PANTHER" id="PTHR24252:SF7">
    <property type="entry name" value="HYALIN"/>
    <property type="match status" value="1"/>
</dbReference>
<dbReference type="PANTHER" id="PTHR24252">
    <property type="entry name" value="ACROSIN-RELATED"/>
    <property type="match status" value="1"/>
</dbReference>
<dbReference type="OrthoDB" id="6339452at2759"/>
<organism evidence="4">
    <name type="scientific">Lepeophtheirus salmonis</name>
    <name type="common">Salmon louse</name>
    <name type="synonym">Caligus salmonis</name>
    <dbReference type="NCBI Taxonomy" id="72036"/>
    <lineage>
        <taxon>Eukaryota</taxon>
        <taxon>Metazoa</taxon>
        <taxon>Ecdysozoa</taxon>
        <taxon>Arthropoda</taxon>
        <taxon>Crustacea</taxon>
        <taxon>Multicrustacea</taxon>
        <taxon>Hexanauplia</taxon>
        <taxon>Copepoda</taxon>
        <taxon>Siphonostomatoida</taxon>
        <taxon>Caligidae</taxon>
        <taxon>Lepeophtheirus</taxon>
    </lineage>
</organism>
<keyword evidence="1" id="KW-1015">Disulfide bond</keyword>
<keyword evidence="2" id="KW-0732">Signal</keyword>
<feature type="domain" description="Peptidase S1" evidence="3">
    <location>
        <begin position="46"/>
        <end position="102"/>
    </location>
</feature>
<protein>
    <recommendedName>
        <fullName evidence="3">Peptidase S1 domain-containing protein</fullName>
    </recommendedName>
</protein>
<evidence type="ECO:0000313" key="4">
    <source>
        <dbReference type="EMBL" id="CDW49239.1"/>
    </source>
</evidence>
<evidence type="ECO:0000256" key="2">
    <source>
        <dbReference type="SAM" id="SignalP"/>
    </source>
</evidence>
<dbReference type="SUPFAM" id="SSF50494">
    <property type="entry name" value="Trypsin-like serine proteases"/>
    <property type="match status" value="1"/>
</dbReference>
<feature type="signal peptide" evidence="2">
    <location>
        <begin position="1"/>
        <end position="19"/>
    </location>
</feature>
<dbReference type="Pfam" id="PF00089">
    <property type="entry name" value="Trypsin"/>
    <property type="match status" value="1"/>
</dbReference>
<name>A0A0K2VFM1_LEPSM</name>
<accession>A0A0K2VFM1</accession>
<dbReference type="GO" id="GO:0004252">
    <property type="term" value="F:serine-type endopeptidase activity"/>
    <property type="evidence" value="ECO:0007669"/>
    <property type="project" value="InterPro"/>
</dbReference>
<dbReference type="AlphaFoldDB" id="A0A0K2VFM1"/>
<dbReference type="InterPro" id="IPR043504">
    <property type="entry name" value="Peptidase_S1_PA_chymotrypsin"/>
</dbReference>